<dbReference type="EMBL" id="CAKJTI010000003">
    <property type="protein sequence ID" value="CAG9611733.1"/>
    <property type="molecule type" value="Genomic_DNA"/>
</dbReference>
<dbReference type="Proteomes" id="UP000789423">
    <property type="component" value="Unassembled WGS sequence"/>
</dbReference>
<evidence type="ECO:0000313" key="3">
    <source>
        <dbReference type="Proteomes" id="UP000789423"/>
    </source>
</evidence>
<protein>
    <recommendedName>
        <fullName evidence="1">Helicase Helix-turn-helix domain-containing protein</fullName>
    </recommendedName>
</protein>
<comment type="caution">
    <text evidence="2">The sequence shown here is derived from an EMBL/GenBank/DDBJ whole genome shotgun (WGS) entry which is preliminary data.</text>
</comment>
<organism evidence="2 3">
    <name type="scientific">Bacillus rhizoplanae</name>
    <dbReference type="NCBI Taxonomy" id="2880966"/>
    <lineage>
        <taxon>Bacteria</taxon>
        <taxon>Bacillati</taxon>
        <taxon>Bacillota</taxon>
        <taxon>Bacilli</taxon>
        <taxon>Bacillales</taxon>
        <taxon>Bacillaceae</taxon>
        <taxon>Bacillus</taxon>
    </lineage>
</organism>
<sequence>MQLQYTVLYCLKQLKGERTVSSIYHLLKGKRSSQTLQDGNMFHLSFLFSVHKSLRRHDYDKQIEALLNKQLITCVHENTYILSEMGEKQVNEWGKFFSFPKYLHGLQYGELGESFWKRLSLIVQTVSNLQQKYVKFLPIQQDTEITMWVKRFIMNSPVSRGQLAEQLYKEINSILMYVTSLEATIFVYRLTGYHRIGYTIDQLGDMMKQDAFRVYLLFWGTTHFIIQHVQNHQQNFPLLAQIIAYPNEKADLFSISTQKTYQLWKQGRTMEEIARIRKLKVATIEDHIVEIALREKEFQVEQFVEKEKMKQIQKMIEQLQTRKLRVLKQTAGEHVSYFEIRLVLARVGGLHEA</sequence>
<dbReference type="RefSeq" id="WP_230573993.1">
    <property type="nucleotide sequence ID" value="NZ_CAKJTI010000003.1"/>
</dbReference>
<keyword evidence="3" id="KW-1185">Reference proteome</keyword>
<accession>A0ABM8Y7Q1</accession>
<proteinExistence type="predicted"/>
<dbReference type="InterPro" id="IPR008308">
    <property type="entry name" value="YpbB-like"/>
</dbReference>
<name>A0ABM8Y7Q1_9BACI</name>
<evidence type="ECO:0000313" key="2">
    <source>
        <dbReference type="EMBL" id="CAG9611733.1"/>
    </source>
</evidence>
<dbReference type="PIRSF" id="PIRSF021350">
    <property type="entry name" value="UCP021350"/>
    <property type="match status" value="1"/>
</dbReference>
<dbReference type="Gene3D" id="1.10.10.1390">
    <property type="entry name" value="ATP-dependent DNA helicase RecQ"/>
    <property type="match status" value="1"/>
</dbReference>
<dbReference type="InterPro" id="IPR029491">
    <property type="entry name" value="Helicase_HTH"/>
</dbReference>
<gene>
    <name evidence="2" type="ORF">BACCIP111899_00905</name>
</gene>
<reference evidence="2 3" key="1">
    <citation type="submission" date="2021-10" db="EMBL/GenBank/DDBJ databases">
        <authorList>
            <person name="Criscuolo A."/>
        </authorList>
    </citation>
    <scope>NUCLEOTIDE SEQUENCE [LARGE SCALE GENOMIC DNA]</scope>
    <source>
        <strain evidence="3">CIP 111899</strain>
    </source>
</reference>
<feature type="domain" description="Helicase Helix-turn-helix" evidence="1">
    <location>
        <begin position="256"/>
        <end position="344"/>
    </location>
</feature>
<evidence type="ECO:0000259" key="1">
    <source>
        <dbReference type="Pfam" id="PF14493"/>
    </source>
</evidence>
<dbReference type="Pfam" id="PF14493">
    <property type="entry name" value="HTH_40"/>
    <property type="match status" value="1"/>
</dbReference>